<dbReference type="AlphaFoldDB" id="A0A0W0F637"/>
<feature type="region of interest" description="Disordered" evidence="1">
    <location>
        <begin position="1"/>
        <end position="59"/>
    </location>
</feature>
<name>A0A0W0F637_MONRR</name>
<gene>
    <name evidence="2" type="ORF">WG66_15644</name>
</gene>
<dbReference type="EMBL" id="LATX01002290">
    <property type="protein sequence ID" value="KTB31781.1"/>
    <property type="molecule type" value="Genomic_DNA"/>
</dbReference>
<reference evidence="2 3" key="1">
    <citation type="submission" date="2015-12" db="EMBL/GenBank/DDBJ databases">
        <title>Draft genome sequence of Moniliophthora roreri, the causal agent of frosty pod rot of cacao.</title>
        <authorList>
            <person name="Aime M.C."/>
            <person name="Diaz-Valderrama J.R."/>
            <person name="Kijpornyongpan T."/>
            <person name="Phillips-Mora W."/>
        </authorList>
    </citation>
    <scope>NUCLEOTIDE SEQUENCE [LARGE SCALE GENOMIC DNA]</scope>
    <source>
        <strain evidence="2 3">MCA 2952</strain>
    </source>
</reference>
<evidence type="ECO:0000313" key="3">
    <source>
        <dbReference type="Proteomes" id="UP000054988"/>
    </source>
</evidence>
<accession>A0A0W0F637</accession>
<organism evidence="2 3">
    <name type="scientific">Moniliophthora roreri</name>
    <name type="common">Frosty pod rot fungus</name>
    <name type="synonym">Monilia roreri</name>
    <dbReference type="NCBI Taxonomy" id="221103"/>
    <lineage>
        <taxon>Eukaryota</taxon>
        <taxon>Fungi</taxon>
        <taxon>Dikarya</taxon>
        <taxon>Basidiomycota</taxon>
        <taxon>Agaricomycotina</taxon>
        <taxon>Agaricomycetes</taxon>
        <taxon>Agaricomycetidae</taxon>
        <taxon>Agaricales</taxon>
        <taxon>Marasmiineae</taxon>
        <taxon>Marasmiaceae</taxon>
        <taxon>Moniliophthora</taxon>
    </lineage>
</organism>
<dbReference type="Proteomes" id="UP000054988">
    <property type="component" value="Unassembled WGS sequence"/>
</dbReference>
<evidence type="ECO:0000313" key="2">
    <source>
        <dbReference type="EMBL" id="KTB31781.1"/>
    </source>
</evidence>
<sequence>MTFHVKVAKLPPPVRSTTPPVHSHRPSSAQSRSSTPDPVWMVSADDSNRHHPMPSTPTWQTCSLHPSQHWLYEAENTHDLWFKAKIKGEILGKRFDNKPENLHLIICDREKTAVIEHYKKQHPLPDNIEVSLVYPVANTVDPIFIFRGEFANWVVYQSSSANYNGVKYLHGFEVDIKGHTIDFKVKCKFLPTDACVLYVGAEVRDALGQYYKDCYNNVNHRC</sequence>
<evidence type="ECO:0000256" key="1">
    <source>
        <dbReference type="SAM" id="MobiDB-lite"/>
    </source>
</evidence>
<protein>
    <submittedName>
        <fullName evidence="2">Uncharacterized protein</fullName>
    </submittedName>
</protein>
<comment type="caution">
    <text evidence="2">The sequence shown here is derived from an EMBL/GenBank/DDBJ whole genome shotgun (WGS) entry which is preliminary data.</text>
</comment>
<proteinExistence type="predicted"/>